<evidence type="ECO:0000256" key="1">
    <source>
        <dbReference type="ARBA" id="ARBA00022801"/>
    </source>
</evidence>
<dbReference type="InterPro" id="IPR000639">
    <property type="entry name" value="Epox_hydrolase-like"/>
</dbReference>
<dbReference type="PANTHER" id="PTHR43798:SF31">
    <property type="entry name" value="AB HYDROLASE SUPERFAMILY PROTEIN YCLE"/>
    <property type="match status" value="1"/>
</dbReference>
<evidence type="ECO:0000259" key="3">
    <source>
        <dbReference type="Pfam" id="PF00561"/>
    </source>
</evidence>
<dbReference type="SUPFAM" id="SSF53474">
    <property type="entry name" value="alpha/beta-Hydrolases"/>
    <property type="match status" value="1"/>
</dbReference>
<dbReference type="PRINTS" id="PR00412">
    <property type="entry name" value="EPOXHYDRLASE"/>
</dbReference>
<dbReference type="PRINTS" id="PR00111">
    <property type="entry name" value="ABHYDROLASE"/>
</dbReference>
<protein>
    <submittedName>
        <fullName evidence="4">Pimeloyl-ACP methyl ester carboxylesterase</fullName>
    </submittedName>
</protein>
<keyword evidence="2" id="KW-0732">Signal</keyword>
<dbReference type="PANTHER" id="PTHR43798">
    <property type="entry name" value="MONOACYLGLYCEROL LIPASE"/>
    <property type="match status" value="1"/>
</dbReference>
<dbReference type="Pfam" id="PF00561">
    <property type="entry name" value="Abhydrolase_1"/>
    <property type="match status" value="1"/>
</dbReference>
<dbReference type="GO" id="GO:0016020">
    <property type="term" value="C:membrane"/>
    <property type="evidence" value="ECO:0007669"/>
    <property type="project" value="TreeGrafter"/>
</dbReference>
<evidence type="ECO:0000256" key="2">
    <source>
        <dbReference type="SAM" id="SignalP"/>
    </source>
</evidence>
<sequence length="305" mass="33714">MKTNLKTIVTTSFAVLLLAVSTAFSQSQRKPASLGREEYIEVEKNVKLHVTDLGEGKPVVLIHGWPLSDAMYEYQYAELIQKGYRVIGITLRGFGLSDKPGGAYNYDVYADDIKVILDKLKIEGATIGGFSMGGATVIHYVAKYDAAHVSKLALFGAAAPLWTKRADFNYGFWTKEDVNGLISLNNTNRPQLFENFGKIFPANETSVSAGQGAWLGTIQAQASPYAMAESLKALRDTDLREDLKKIKIPTLILHGTQDKICSYELAEQMHKSIANSTLVPFEKSGHALFIEELPKFNAELIKFIK</sequence>
<reference evidence="5" key="1">
    <citation type="submission" date="2016-11" db="EMBL/GenBank/DDBJ databases">
        <authorList>
            <person name="Varghese N."/>
            <person name="Submissions S."/>
        </authorList>
    </citation>
    <scope>NUCLEOTIDE SEQUENCE [LARGE SCALE GENOMIC DNA]</scope>
    <source>
        <strain evidence="5">DSM 1811</strain>
    </source>
</reference>
<dbReference type="Gene3D" id="3.40.50.1820">
    <property type="entry name" value="alpha/beta hydrolase"/>
    <property type="match status" value="1"/>
</dbReference>
<dbReference type="STRING" id="29534.SAMN05444366_3527"/>
<evidence type="ECO:0000313" key="5">
    <source>
        <dbReference type="Proteomes" id="UP000184121"/>
    </source>
</evidence>
<proteinExistence type="predicted"/>
<evidence type="ECO:0000313" key="4">
    <source>
        <dbReference type="EMBL" id="SHM57085.1"/>
    </source>
</evidence>
<dbReference type="Proteomes" id="UP000184121">
    <property type="component" value="Unassembled WGS sequence"/>
</dbReference>
<dbReference type="EMBL" id="FRBY01000005">
    <property type="protein sequence ID" value="SHM57085.1"/>
    <property type="molecule type" value="Genomic_DNA"/>
</dbReference>
<feature type="signal peptide" evidence="2">
    <location>
        <begin position="1"/>
        <end position="25"/>
    </location>
</feature>
<accession>A0A1M7JVX5</accession>
<dbReference type="AlphaFoldDB" id="A0A1M7JVX5"/>
<name>A0A1M7JVX5_9FLAO</name>
<dbReference type="InterPro" id="IPR050266">
    <property type="entry name" value="AB_hydrolase_sf"/>
</dbReference>
<gene>
    <name evidence="4" type="ORF">SAMN05444366_3527</name>
</gene>
<dbReference type="InterPro" id="IPR029058">
    <property type="entry name" value="AB_hydrolase_fold"/>
</dbReference>
<feature type="chain" id="PRO_5012906993" evidence="2">
    <location>
        <begin position="26"/>
        <end position="305"/>
    </location>
</feature>
<organism evidence="4 5">
    <name type="scientific">Flavobacterium saccharophilum</name>
    <dbReference type="NCBI Taxonomy" id="29534"/>
    <lineage>
        <taxon>Bacteria</taxon>
        <taxon>Pseudomonadati</taxon>
        <taxon>Bacteroidota</taxon>
        <taxon>Flavobacteriia</taxon>
        <taxon>Flavobacteriales</taxon>
        <taxon>Flavobacteriaceae</taxon>
        <taxon>Flavobacterium</taxon>
    </lineage>
</organism>
<keyword evidence="1" id="KW-0378">Hydrolase</keyword>
<keyword evidence="5" id="KW-1185">Reference proteome</keyword>
<dbReference type="GO" id="GO:0016787">
    <property type="term" value="F:hydrolase activity"/>
    <property type="evidence" value="ECO:0007669"/>
    <property type="project" value="UniProtKB-KW"/>
</dbReference>
<dbReference type="InterPro" id="IPR000073">
    <property type="entry name" value="AB_hydrolase_1"/>
</dbReference>
<dbReference type="RefSeq" id="WP_072974501.1">
    <property type="nucleotide sequence ID" value="NZ_FRBY01000005.1"/>
</dbReference>
<feature type="domain" description="AB hydrolase-1" evidence="3">
    <location>
        <begin position="57"/>
        <end position="292"/>
    </location>
</feature>
<dbReference type="OrthoDB" id="9780932at2"/>